<dbReference type="CDD" id="cd10030">
    <property type="entry name" value="UDG-F4_TTUDGA_SPO1dp_like"/>
    <property type="match status" value="1"/>
</dbReference>
<dbReference type="SMART" id="SM00987">
    <property type="entry name" value="UreE_C"/>
    <property type="match status" value="1"/>
</dbReference>
<proteinExistence type="predicted"/>
<evidence type="ECO:0000256" key="3">
    <source>
        <dbReference type="ARBA" id="ARBA00022763"/>
    </source>
</evidence>
<keyword evidence="7" id="KW-0234">DNA repair</keyword>
<evidence type="ECO:0000313" key="9">
    <source>
        <dbReference type="EMBL" id="KRN93960.1"/>
    </source>
</evidence>
<dbReference type="Pfam" id="PF03167">
    <property type="entry name" value="UDG"/>
    <property type="match status" value="1"/>
</dbReference>
<dbReference type="Gene3D" id="3.40.470.10">
    <property type="entry name" value="Uracil-DNA glycosylase-like domain"/>
    <property type="match status" value="1"/>
</dbReference>
<dbReference type="RefSeq" id="WP_057802817.1">
    <property type="nucleotide sequence ID" value="NZ_JQBX01000009.1"/>
</dbReference>
<dbReference type="GO" id="GO:0097506">
    <property type="term" value="F:deaminated base DNA N-glycosylase activity"/>
    <property type="evidence" value="ECO:0007669"/>
    <property type="project" value="UniProtKB-ARBA"/>
</dbReference>
<evidence type="ECO:0000256" key="4">
    <source>
        <dbReference type="ARBA" id="ARBA00022801"/>
    </source>
</evidence>
<dbReference type="AlphaFoldDB" id="A0A0R2KWR4"/>
<keyword evidence="2" id="KW-0479">Metal-binding</keyword>
<dbReference type="GO" id="GO:0046872">
    <property type="term" value="F:metal ion binding"/>
    <property type="evidence" value="ECO:0007669"/>
    <property type="project" value="UniProtKB-KW"/>
</dbReference>
<dbReference type="PANTHER" id="PTHR33693:SF1">
    <property type="entry name" value="TYPE-4 URACIL-DNA GLYCOSYLASE"/>
    <property type="match status" value="1"/>
</dbReference>
<dbReference type="Proteomes" id="UP000051859">
    <property type="component" value="Unassembled WGS sequence"/>
</dbReference>
<feature type="domain" description="Uracil-DNA glycosylase-like" evidence="8">
    <location>
        <begin position="28"/>
        <end position="197"/>
    </location>
</feature>
<dbReference type="InterPro" id="IPR051536">
    <property type="entry name" value="UDG_Type-4/5"/>
</dbReference>
<keyword evidence="10" id="KW-1185">Reference proteome</keyword>
<evidence type="ECO:0000256" key="5">
    <source>
        <dbReference type="ARBA" id="ARBA00023004"/>
    </source>
</evidence>
<evidence type="ECO:0000313" key="10">
    <source>
        <dbReference type="Proteomes" id="UP000051859"/>
    </source>
</evidence>
<reference evidence="9 10" key="1">
    <citation type="journal article" date="2015" name="Genome Announc.">
        <title>Expanding the biotechnology potential of lactobacilli through comparative genomics of 213 strains and associated genera.</title>
        <authorList>
            <person name="Sun Z."/>
            <person name="Harris H.M."/>
            <person name="McCann A."/>
            <person name="Guo C."/>
            <person name="Argimon S."/>
            <person name="Zhang W."/>
            <person name="Yang X."/>
            <person name="Jeffery I.B."/>
            <person name="Cooney J.C."/>
            <person name="Kagawa T.F."/>
            <person name="Liu W."/>
            <person name="Song Y."/>
            <person name="Salvetti E."/>
            <person name="Wrobel A."/>
            <person name="Rasinkangas P."/>
            <person name="Parkhill J."/>
            <person name="Rea M.C."/>
            <person name="O'Sullivan O."/>
            <person name="Ritari J."/>
            <person name="Douillard F.P."/>
            <person name="Paul Ross R."/>
            <person name="Yang R."/>
            <person name="Briner A.E."/>
            <person name="Felis G.E."/>
            <person name="de Vos W.M."/>
            <person name="Barrangou R."/>
            <person name="Klaenhammer T.R."/>
            <person name="Caufield P.W."/>
            <person name="Cui Y."/>
            <person name="Zhang H."/>
            <person name="O'Toole P.W."/>
        </authorList>
    </citation>
    <scope>NUCLEOTIDE SEQUENCE [LARGE SCALE GENOMIC DNA]</scope>
    <source>
        <strain evidence="9 10">DSM 18001</strain>
    </source>
</reference>
<keyword evidence="6" id="KW-0411">Iron-sulfur</keyword>
<keyword evidence="5" id="KW-0408">Iron</keyword>
<organism evidence="9 10">
    <name type="scientific">Pediococcus stilesii</name>
    <dbReference type="NCBI Taxonomy" id="331679"/>
    <lineage>
        <taxon>Bacteria</taxon>
        <taxon>Bacillati</taxon>
        <taxon>Bacillota</taxon>
        <taxon>Bacilli</taxon>
        <taxon>Lactobacillales</taxon>
        <taxon>Lactobacillaceae</taxon>
        <taxon>Pediococcus</taxon>
    </lineage>
</organism>
<protein>
    <submittedName>
        <fullName evidence="9">Uracil-DNA glycosylase family protein</fullName>
    </submittedName>
</protein>
<evidence type="ECO:0000256" key="1">
    <source>
        <dbReference type="ARBA" id="ARBA00022485"/>
    </source>
</evidence>
<keyword evidence="4" id="KW-0378">Hydrolase</keyword>
<dbReference type="PATRIC" id="fig|331679.3.peg.1854"/>
<evidence type="ECO:0000256" key="6">
    <source>
        <dbReference type="ARBA" id="ARBA00023014"/>
    </source>
</evidence>
<name>A0A0R2KWR4_9LACO</name>
<dbReference type="EMBL" id="JQBX01000009">
    <property type="protein sequence ID" value="KRN93960.1"/>
    <property type="molecule type" value="Genomic_DNA"/>
</dbReference>
<evidence type="ECO:0000256" key="7">
    <source>
        <dbReference type="ARBA" id="ARBA00023204"/>
    </source>
</evidence>
<dbReference type="STRING" id="331679.IV81_GL001818"/>
<keyword evidence="1" id="KW-0004">4Fe-4S</keyword>
<dbReference type="PANTHER" id="PTHR33693">
    <property type="entry name" value="TYPE-5 URACIL-DNA GLYCOSYLASE"/>
    <property type="match status" value="1"/>
</dbReference>
<dbReference type="SMART" id="SM00986">
    <property type="entry name" value="UDG"/>
    <property type="match status" value="1"/>
</dbReference>
<keyword evidence="3" id="KW-0227">DNA damage</keyword>
<evidence type="ECO:0000259" key="8">
    <source>
        <dbReference type="SMART" id="SM00986"/>
    </source>
</evidence>
<dbReference type="GO" id="GO:0006281">
    <property type="term" value="P:DNA repair"/>
    <property type="evidence" value="ECO:0007669"/>
    <property type="project" value="UniProtKB-KW"/>
</dbReference>
<gene>
    <name evidence="9" type="ORF">IV81_GL001818</name>
</gene>
<dbReference type="GO" id="GO:0051539">
    <property type="term" value="F:4 iron, 4 sulfur cluster binding"/>
    <property type="evidence" value="ECO:0007669"/>
    <property type="project" value="UniProtKB-KW"/>
</dbReference>
<dbReference type="SUPFAM" id="SSF52141">
    <property type="entry name" value="Uracil-DNA glycosylase-like"/>
    <property type="match status" value="1"/>
</dbReference>
<dbReference type="InterPro" id="IPR005122">
    <property type="entry name" value="Uracil-DNA_glycosylase-like"/>
</dbReference>
<dbReference type="InterPro" id="IPR036895">
    <property type="entry name" value="Uracil-DNA_glycosylase-like_sf"/>
</dbReference>
<accession>A0A0R2KWR4</accession>
<comment type="caution">
    <text evidence="9">The sequence shown here is derived from an EMBL/GenBank/DDBJ whole genome shotgun (WGS) entry which is preliminary data.</text>
</comment>
<sequence>MATLFTNEMIEKAIQISDSNPFLEGFVPGEGALDPKFVMIGEAPGAKEAEQGHPFVGPSGKELNVWLDELGVTRDQIYITGPVRSRPFKLKNGRKSDRKPTPLEIQTSAPLFDYEMAKLKGHILVTLGNTGLERLIGGPVKITKMHGKMLHQPIQIWDEQNSQFKLSKVKYDIFPLYHPAYIRRFNSKRDEVLNDLIELKKFI</sequence>
<evidence type="ECO:0000256" key="2">
    <source>
        <dbReference type="ARBA" id="ARBA00022723"/>
    </source>
</evidence>